<feature type="compositionally biased region" description="Basic residues" evidence="11">
    <location>
        <begin position="601"/>
        <end position="612"/>
    </location>
</feature>
<feature type="compositionally biased region" description="Low complexity" evidence="11">
    <location>
        <begin position="1024"/>
        <end position="1050"/>
    </location>
</feature>
<dbReference type="SMART" id="SM00220">
    <property type="entry name" value="S_TKc"/>
    <property type="match status" value="1"/>
</dbReference>
<feature type="compositionally biased region" description="Low complexity" evidence="11">
    <location>
        <begin position="2629"/>
        <end position="2648"/>
    </location>
</feature>
<feature type="region of interest" description="Disordered" evidence="11">
    <location>
        <begin position="566"/>
        <end position="683"/>
    </location>
</feature>
<feature type="transmembrane region" description="Helical" evidence="12">
    <location>
        <begin position="130"/>
        <end position="148"/>
    </location>
</feature>
<feature type="region of interest" description="Disordered" evidence="11">
    <location>
        <begin position="1150"/>
        <end position="1217"/>
    </location>
</feature>
<dbReference type="VEuPathDB" id="ToxoDB:BESB_083130"/>
<keyword evidence="12" id="KW-0472">Membrane</keyword>
<feature type="compositionally biased region" description="Basic and acidic residues" evidence="11">
    <location>
        <begin position="1911"/>
        <end position="1930"/>
    </location>
</feature>
<dbReference type="EC" id="2.7.11.1" evidence="1"/>
<feature type="compositionally biased region" description="Basic and acidic residues" evidence="11">
    <location>
        <begin position="3675"/>
        <end position="3684"/>
    </location>
</feature>
<evidence type="ECO:0000313" key="14">
    <source>
        <dbReference type="EMBL" id="PFH33114.1"/>
    </source>
</evidence>
<evidence type="ECO:0000256" key="9">
    <source>
        <dbReference type="ARBA" id="ARBA00048659"/>
    </source>
</evidence>
<keyword evidence="15" id="KW-1185">Reference proteome</keyword>
<feature type="compositionally biased region" description="Basic and acidic residues" evidence="11">
    <location>
        <begin position="2602"/>
        <end position="2618"/>
    </location>
</feature>
<evidence type="ECO:0000256" key="7">
    <source>
        <dbReference type="ARBA" id="ARBA00023193"/>
    </source>
</evidence>
<dbReference type="GO" id="GO:0005737">
    <property type="term" value="C:cytoplasm"/>
    <property type="evidence" value="ECO:0007669"/>
    <property type="project" value="TreeGrafter"/>
</dbReference>
<feature type="compositionally biased region" description="Low complexity" evidence="11">
    <location>
        <begin position="4142"/>
        <end position="4154"/>
    </location>
</feature>
<feature type="compositionally biased region" description="Basic and acidic residues" evidence="11">
    <location>
        <begin position="1073"/>
        <end position="1082"/>
    </location>
</feature>
<feature type="compositionally biased region" description="Basic and acidic residues" evidence="11">
    <location>
        <begin position="2870"/>
        <end position="2879"/>
    </location>
</feature>
<dbReference type="InterPro" id="IPR008271">
    <property type="entry name" value="Ser/Thr_kinase_AS"/>
</dbReference>
<feature type="region of interest" description="Disordered" evidence="11">
    <location>
        <begin position="158"/>
        <end position="186"/>
    </location>
</feature>
<feature type="region of interest" description="Disordered" evidence="11">
    <location>
        <begin position="3452"/>
        <end position="3622"/>
    </location>
</feature>
<feature type="region of interest" description="Disordered" evidence="11">
    <location>
        <begin position="2798"/>
        <end position="2847"/>
    </location>
</feature>
<dbReference type="SUPFAM" id="SSF56112">
    <property type="entry name" value="Protein kinase-like (PK-like)"/>
    <property type="match status" value="1"/>
</dbReference>
<feature type="region of interest" description="Disordered" evidence="11">
    <location>
        <begin position="3202"/>
        <end position="3284"/>
    </location>
</feature>
<feature type="compositionally biased region" description="Basic and acidic residues" evidence="11">
    <location>
        <begin position="1169"/>
        <end position="1182"/>
    </location>
</feature>
<feature type="compositionally biased region" description="Low complexity" evidence="11">
    <location>
        <begin position="2589"/>
        <end position="2598"/>
    </location>
</feature>
<feature type="compositionally biased region" description="Polar residues" evidence="11">
    <location>
        <begin position="364"/>
        <end position="373"/>
    </location>
</feature>
<feature type="compositionally biased region" description="Basic and acidic residues" evidence="11">
    <location>
        <begin position="3486"/>
        <end position="3498"/>
    </location>
</feature>
<feature type="region of interest" description="Disordered" evidence="11">
    <location>
        <begin position="1291"/>
        <end position="1359"/>
    </location>
</feature>
<feature type="compositionally biased region" description="Low complexity" evidence="11">
    <location>
        <begin position="527"/>
        <end position="541"/>
    </location>
</feature>
<feature type="compositionally biased region" description="Low complexity" evidence="11">
    <location>
        <begin position="3458"/>
        <end position="3468"/>
    </location>
</feature>
<dbReference type="Pfam" id="PF00069">
    <property type="entry name" value="Pkinase"/>
    <property type="match status" value="1"/>
</dbReference>
<evidence type="ECO:0000256" key="11">
    <source>
        <dbReference type="SAM" id="MobiDB-lite"/>
    </source>
</evidence>
<feature type="compositionally biased region" description="Basic and acidic residues" evidence="11">
    <location>
        <begin position="1"/>
        <end position="12"/>
    </location>
</feature>
<dbReference type="GO" id="GO:0004694">
    <property type="term" value="F:eukaryotic translation initiation factor 2alpha kinase activity"/>
    <property type="evidence" value="ECO:0007669"/>
    <property type="project" value="TreeGrafter"/>
</dbReference>
<feature type="compositionally biased region" description="Polar residues" evidence="11">
    <location>
        <begin position="3862"/>
        <end position="3871"/>
    </location>
</feature>
<feature type="compositionally biased region" description="Acidic residues" evidence="11">
    <location>
        <begin position="957"/>
        <end position="967"/>
    </location>
</feature>
<dbReference type="OrthoDB" id="332772at2759"/>
<feature type="compositionally biased region" description="Low complexity" evidence="11">
    <location>
        <begin position="426"/>
        <end position="440"/>
    </location>
</feature>
<feature type="compositionally biased region" description="Polar residues" evidence="11">
    <location>
        <begin position="797"/>
        <end position="813"/>
    </location>
</feature>
<comment type="catalytic activity">
    <reaction evidence="9">
        <text>L-threonyl-[protein] + ATP = O-phospho-L-threonyl-[protein] + ADP + H(+)</text>
        <dbReference type="Rhea" id="RHEA:46608"/>
        <dbReference type="Rhea" id="RHEA-COMP:11060"/>
        <dbReference type="Rhea" id="RHEA-COMP:11605"/>
        <dbReference type="ChEBI" id="CHEBI:15378"/>
        <dbReference type="ChEBI" id="CHEBI:30013"/>
        <dbReference type="ChEBI" id="CHEBI:30616"/>
        <dbReference type="ChEBI" id="CHEBI:61977"/>
        <dbReference type="ChEBI" id="CHEBI:456216"/>
        <dbReference type="EC" id="2.7.11.1"/>
    </reaction>
    <physiologicalReaction direction="left-to-right" evidence="9">
        <dbReference type="Rhea" id="RHEA:46609"/>
    </physiologicalReaction>
</comment>
<feature type="compositionally biased region" description="Basic and acidic residues" evidence="11">
    <location>
        <begin position="769"/>
        <end position="793"/>
    </location>
</feature>
<protein>
    <recommendedName>
        <fullName evidence="1">non-specific serine/threonine protein kinase</fullName>
        <ecNumber evidence="1">2.7.11.1</ecNumber>
    </recommendedName>
</protein>
<sequence length="4350" mass="454587">MKDAWSAKEQSRRTPPPRSGLAPPLCLPASALRPVDGGDPRLAWVSPAQTPLLEVRLQSSTTKRQLDADTGAVASPPPSAPLACGPSSSSSPRSARAGACEGRSQTRASPPSSSTEPGGQPTALLASGKAFFLFLSTVCVFFFLWLGATGFAKGPETRAGGWAADAPATVSSATGGGPQGRGGRERRVRCPLGAEPRDRWAQRSLSASPRVNEVAAAPPGCVAAVEEAFAHVLGAGLQEEDELLSRHAVTASFQRRPLETAATSSCALFERHAPLGAASRISVADRERRTFADLRRSMACSETVRPLARPRRTAAGDRGVSRDALLSFALSQGERPLPPFLSSSASWRTSLTASPPQSPFLLTPSPSCPSFSTGKPRLRPTEDQPDPTSAKALAFARPSRSFPLALDSRRQRGQEAKGPRHAGRTSASSSGVSSDASAPAREAESQQRGPGGLARSLSWVTASPAPTRCESLSQASLHESWRSAEEGDREDDERSVLSFSSSNTSSFASQPRSRRGSLGDDASLPQAAPIGAGAAAATSTALCHREECPQVSEAPQFHLSSLSLACASPDSSESERDEGGATGGKAYCRASRRPASFSLERKRRPPERPRRRPREEDSEEDGSRDPALEGALHIGPLQPPARRRSTEPPDSSARLVPPRRLSSRASRPEARGPFALETDGETQRTRVLCAEECGEFVISCSPNPPRARWQRAGSRGRCRASTDGECAGLGGDGRDRRGPRRSGPARTRENSPGRMPSPSRAASGRSRPTQRETDSEGAQRDLSLGKRGGDEALKGSSRPSQLGSSFTKRSTTGGQDGEPLATASSPSLSSPLSRPSSLISSGVSAQSTLSSPLSSAPAGPGAAPSPSPGPSSLTSASPSSSSPASSALARSPRLAAAAAAAAAFAARESLPSFLNASAAHASDASEDAADGRARPESPGAEAPVETPRPSVEPSASSEEEGESETQESDFLRREASSQSQDGKKNGNLRESLSELPGSDDSLFWAAREPHTSPRAKRGLEEAFSSAGRSSASDSVSVPMASVSASSSSIVPHHTPPAGSPSPAGVRGGVEGGGRGRGDERGDQLSSSRAPSSLLSEGEREGRRREEEKRTDMQSLIVLSVTGDLYHVTTNGSFVWQRSLGSSLATAFDLEPSSSEDEEASLGRQVAAERSSKGGGRSEEARAPRRGGGRVGGDAESEEEGRGGGRESEEQVEERRRRNELAQTGLGRRLLPAHDGSLFFLDDDGSLTALHVSIPEVVNHLPFQAPLFPHVYFAGEREVRVTALALETGHPIATGQGLSRKRRDRGRRRREREKRRAWIANKRPGADREATLSSSSREEEAAESSETEEEEEEDEEEPRQLQFGVTVWKLWAVDNRTHTTQWGLKWVEVDALGSLSAPAAGPASSSRAAYLRNLIRVDDDKLYLLPSPSFSPAAGFSRVPEASATEPGSPVSASEAPTPSAGGAATPRAEEESLAARQSLSSLPASSSPPSSFASSFSSPSFSPGAPGQAAAAAPLFLKFPAPIAAVYVVGPSGGEETSLAKAAGGRGRRRAADGDEDDDERLFVLSEGEEEPNGRRSRGLGDEALARASGAKKSHATGRGKKFAGKAQRTEVVAPVTLECIVRQWGGSTAALPFAYVPSAQHHPVRGRGTDVFSSPFSSSFSLPYPPPPAAHHSYATLLLPAMRGLGAAPPGSVSPASPAASPPGAVGALLPLASSSFSSQAPSDSLVLRRREDQIALHSSAFAGAPPLANCLEDAKAGDARAEDAELGRDARQKQDGGDDEATRGSAAPPRQRGGEAATYDLLPAAHAVLPLAPPAYLLPAGEPGASPFFPLSSAAGAASLHAPGGGGQSAVPPPFSLHNFRAPAPVKPIRFPHPSALSSHMARQSDAGFFGDFPHRDLLLQSTPAQRSQGDRTRTDEATGEAAGDRRPQRTRPGQVEADGRDYGARKEEEEEEEEEGGDDSGPRHARDSDGLENDRGTHVPYSAVRDGDSAEEEPKREENWHKGRLTTRGAAEEGRDRSGGGDDGTRERRRAVASSHNETLPHAGGGGAGAAASQGYASPESPPYGILPSDWSELYGAPQQAPLSFNPVLSPVLSVLRRWIGRLTRSSSSRFFSPPPLGSDLDTSGADATPPPAVGRRHLELDAERRQAVGCEAEGLESEAPRSSALFFPSSSSLPFSASSHSWFRPHEPPAAAPNYAVSLRQFTGGRGDRRSCRVDRGRGAGAASTSEAPAHAADSAGLLPWDVEGSLATGWLARLLLVFAAASSVMVFLRFRGFVFGALASAFAAAPSAGGDRPWWRSWRSLPLLLPVLRYLSAQGPDGRGERSLLESEEPEDDEAGRLRPQTGRGGSRSGRPTLTLPISSVHRAENGRALSGRRGAEAVEGGWGRAMKRHAGCRVTVSITDASWRTPKSSPTTPDAKAFGQLALPGSFSAQTEVHPPAGGAQSLLLSPTALALRARATRNRSTGWAPEAAPEGEQETGSRSVATTADKNLSGADLRKIFGIVLEERAKRQEKGTFAVSPSRPPLSDSSRMPWSWRESLNAEDTESRESVGDLTPMFSCRTTSSDSLPSETELEKPGASTEEDAALATLETARAFGLGKERRPGNRRGEPERLLPRGPPGGFLTPSAAVPVLPSPSSDRGDATAAAAAPRLLWAQGGERRGRRNSDSSSVYSTSSLYTLPKRDALWVYRRGHSLADVTGGGSSVDGAASARHSSAGARQRPTASEESSHCLASQSLSLSPPRSPLLSPAEAALRPRGRSPSASPRLGERRCVPLSVPLLPSAFPAHDAADLLRAPSSPWVRPERRGAPSWGSGDSGDLADAAALLPPSAAPPPEPASVARKPGLSGAAAEAGWQRAAGLLEAACETDRAGRRPGDRGGVQGVGGPRARFGDEALGRERSAGEEGEQADRDNRQCPPVYLPGGRMGGGPAGESFSTEEWQRLMFRRAGRRCNSVGQLTLYGGGSDTSLGASGAGSRPGLPNPFAAPALPPPALSSPAEDVATPQSDAPVSSAVAQSAVGADVDDRKDSGPSAAGVPEVADARRGSSLQETAAPAEVTTPMLGDASSPSCEPLPLPSPLPAGDRAQGDGGPPAPGASENGRAPADSAAGALQPPPAGGVSAPDGEVDVLKHAKIDARGTLSGVTTTYLGSAAGAASSVSPTAAGGSVLSATSSSAGTAALQGLAATQALSPAARLLAEVGGERRQEGADGAPTDGGLAAAWGEGEGRGEAGAQAAAGGGAGAKSDRQERVHGMQDEGEGEGGTPGSTPAALPPPASPPVGLADGKLGGAAVVPGGLDVSEVAIVAAPPAAMPAKVDRGIPPDSSLAKLLENGRFERTFGIQKLVGQGGFGVVYQVRHLLEPGHPIYAVKLILLRLSLSEDISLRRDFREVAANRDLYSKHVVRYYTWWCEEPRFLPVDSLGSARGVLTDRKCAEEISSSAVGECSAILPSRGPTVSSSSPAPLESSHCLSPSPRPLKPRAGAAVERRGAKAREGGAERPAFLDETFLGDSDASQDAEGDGGDGARRRRARSSAAHKHTKRGRTRGGGGGARALCLPSPSQWAEDSSLSSWESQEGVSGRRPWRRSRRGTAEGDESIAKQRALEQQDSEEGLDTGALRDGRRRGSFPGVIFSWRSRASLSSGLGPEDLRGSTEEGANSLDCSRLARSTSADAFLSRREEEHRGGRSRQSSLPGASSVSQRGRAGCPEGRRLVREAGLRRRACSPSQSPSCHQPGRPATGASAGDGAARGRRGAALASSVDSEALPLCEVYQRRGLLSTKLRAVSEGGDAARRQDAVGGGKRAKARRPHGAACDAVSDAECLYTNGVSHTRCGADGCRASRAACMCGRSARGDAESRDKTRQATAGAQSANAEKDRAAAWGGDAGNKEGERGAAKTGKAKEHVLGSPANWSVSDVSFDLNCYLNTQERDMIVFEETSVNNAADAVVSASPRSAGEARPGPKGGETRGATAARLARLSPSGRERGEASCGDAKSLAAAMQCAGRAHALAVQRTGRDLVATARAERVADKRNAREPPAKETLYPVVLLIQMEMCNGVTLREWLDRTDRGTVAMGFVPSSKNRWNSLELELFKQLMKGIRDIHERGIVHRDLKPENIFVDPNTLVLKIVDFGLAKFIQRENSNTSGAAAGQAGASGNAEGGGGDGADGERNREKQKQKIKGLLAKARRMGKNMEMSYKGEVIGTPAYAAPEGGGLCDEKADIYSSALILLELLCPRFTTVMERVKTLEDFKTNYAVPEHIRLHLHPWYLLMKEMAQPEPQHRPSAYAVLKQAKMLLSSPAADLHHERGMLVYTDPTSPQLGVSSSFSLTSPSPVCGPSTMALPLDNAASSPLE</sequence>
<dbReference type="GO" id="GO:0005524">
    <property type="term" value="F:ATP binding"/>
    <property type="evidence" value="ECO:0007669"/>
    <property type="project" value="UniProtKB-KW"/>
</dbReference>
<dbReference type="Proteomes" id="UP000224006">
    <property type="component" value="Chromosome VIII"/>
</dbReference>
<feature type="region of interest" description="Disordered" evidence="11">
    <location>
        <begin position="700"/>
        <end position="902"/>
    </location>
</feature>
<feature type="compositionally biased region" description="Basic and acidic residues" evidence="11">
    <location>
        <begin position="1963"/>
        <end position="1980"/>
    </location>
</feature>
<feature type="region of interest" description="Disordered" evidence="11">
    <location>
        <begin position="3642"/>
        <end position="3750"/>
    </location>
</feature>
<keyword evidence="12" id="KW-0812">Transmembrane</keyword>
<feature type="region of interest" description="Disordered" evidence="11">
    <location>
        <begin position="2463"/>
        <end position="2492"/>
    </location>
</feature>
<feature type="compositionally biased region" description="Low complexity" evidence="11">
    <location>
        <begin position="1451"/>
        <end position="1466"/>
    </location>
</feature>
<feature type="compositionally biased region" description="Low complexity" evidence="11">
    <location>
        <begin position="754"/>
        <end position="767"/>
    </location>
</feature>
<feature type="compositionally biased region" description="Acidic residues" evidence="11">
    <location>
        <begin position="1339"/>
        <end position="1356"/>
    </location>
</feature>
<feature type="compositionally biased region" description="Polar residues" evidence="11">
    <location>
        <begin position="2481"/>
        <end position="2492"/>
    </location>
</feature>
<dbReference type="KEGG" id="bbes:BESB_083130"/>
<feature type="region of interest" description="Disordered" evidence="11">
    <location>
        <begin position="3785"/>
        <end position="3804"/>
    </location>
</feature>
<feature type="compositionally biased region" description="Acidic residues" evidence="11">
    <location>
        <begin position="1951"/>
        <end position="1961"/>
    </location>
</feature>
<evidence type="ECO:0000256" key="2">
    <source>
        <dbReference type="ARBA" id="ARBA00022527"/>
    </source>
</evidence>
<dbReference type="PROSITE" id="PS00108">
    <property type="entry name" value="PROTEIN_KINASE_ST"/>
    <property type="match status" value="1"/>
</dbReference>
<feature type="region of interest" description="Disordered" evidence="11">
    <location>
        <begin position="3855"/>
        <end position="3900"/>
    </location>
</feature>
<evidence type="ECO:0000256" key="8">
    <source>
        <dbReference type="ARBA" id="ARBA00037982"/>
    </source>
</evidence>
<keyword evidence="4" id="KW-0547">Nucleotide-binding</keyword>
<gene>
    <name evidence="14" type="ORF">BESB_083130</name>
</gene>
<evidence type="ECO:0000256" key="12">
    <source>
        <dbReference type="SAM" id="Phobius"/>
    </source>
</evidence>
<feature type="region of interest" description="Disordered" evidence="11">
    <location>
        <begin position="4142"/>
        <end position="4177"/>
    </location>
</feature>
<feature type="compositionally biased region" description="Low complexity" evidence="11">
    <location>
        <begin position="2708"/>
        <end position="2722"/>
    </location>
</feature>
<feature type="region of interest" description="Disordered" evidence="11">
    <location>
        <begin position="2701"/>
        <end position="2772"/>
    </location>
</feature>
<dbReference type="PROSITE" id="PS50011">
    <property type="entry name" value="PROTEIN_KINASE_DOM"/>
    <property type="match status" value="1"/>
</dbReference>
<feature type="compositionally biased region" description="Basic and acidic residues" evidence="11">
    <location>
        <begin position="4164"/>
        <end position="4173"/>
    </location>
</feature>
<feature type="compositionally biased region" description="Basic and acidic residues" evidence="11">
    <location>
        <begin position="1096"/>
        <end position="1111"/>
    </location>
</feature>
<feature type="region of interest" description="Disordered" evidence="11">
    <location>
        <begin position="3945"/>
        <end position="3968"/>
    </location>
</feature>
<evidence type="ECO:0000256" key="4">
    <source>
        <dbReference type="ARBA" id="ARBA00022741"/>
    </source>
</evidence>
<evidence type="ECO:0000256" key="1">
    <source>
        <dbReference type="ARBA" id="ARBA00012513"/>
    </source>
</evidence>
<keyword evidence="6" id="KW-0067">ATP-binding</keyword>
<feature type="compositionally biased region" description="Low complexity" evidence="11">
    <location>
        <begin position="2815"/>
        <end position="2831"/>
    </location>
</feature>
<feature type="compositionally biased region" description="Low complexity" evidence="11">
    <location>
        <begin position="870"/>
        <end position="902"/>
    </location>
</feature>
<feature type="compositionally biased region" description="Basic and acidic residues" evidence="11">
    <location>
        <begin position="407"/>
        <end position="418"/>
    </location>
</feature>
<feature type="region of interest" description="Disordered" evidence="11">
    <location>
        <begin position="57"/>
        <end position="121"/>
    </location>
</feature>
<dbReference type="Gene3D" id="3.30.200.20">
    <property type="entry name" value="Phosphorylase Kinase, domain 1"/>
    <property type="match status" value="1"/>
</dbReference>
<dbReference type="InterPro" id="IPR050339">
    <property type="entry name" value="CC_SR_Kinase"/>
</dbReference>
<feature type="compositionally biased region" description="Basic and acidic residues" evidence="11">
    <location>
        <begin position="1761"/>
        <end position="1784"/>
    </location>
</feature>
<dbReference type="EMBL" id="NWUJ01000009">
    <property type="protein sequence ID" value="PFH33114.1"/>
    <property type="molecule type" value="Genomic_DNA"/>
</dbReference>
<feature type="region of interest" description="Disordered" evidence="11">
    <location>
        <begin position="2321"/>
        <end position="2380"/>
    </location>
</feature>
<feature type="compositionally biased region" description="Polar residues" evidence="11">
    <location>
        <begin position="103"/>
        <end position="117"/>
    </location>
</feature>
<evidence type="ECO:0000256" key="6">
    <source>
        <dbReference type="ARBA" id="ARBA00022840"/>
    </source>
</evidence>
<feature type="compositionally biased region" description="Basic and acidic residues" evidence="11">
    <location>
        <begin position="1988"/>
        <end position="2004"/>
    </location>
</feature>
<feature type="region of interest" description="Disordered" evidence="11">
    <location>
        <begin position="1534"/>
        <end position="1606"/>
    </location>
</feature>
<feature type="compositionally biased region" description="Low complexity" evidence="11">
    <location>
        <begin position="824"/>
        <end position="862"/>
    </location>
</feature>
<dbReference type="InterPro" id="IPR000719">
    <property type="entry name" value="Prot_kinase_dom"/>
</dbReference>
<proteinExistence type="inferred from homology"/>
<feature type="region of interest" description="Disordered" evidence="11">
    <location>
        <begin position="2514"/>
        <end position="2648"/>
    </location>
</feature>
<feature type="compositionally biased region" description="Basic and acidic residues" evidence="11">
    <location>
        <begin position="1940"/>
        <end position="1950"/>
    </location>
</feature>
<comment type="catalytic activity">
    <reaction evidence="10">
        <text>L-seryl-[protein] + ATP = O-phospho-L-seryl-[protein] + ADP + H(+)</text>
        <dbReference type="Rhea" id="RHEA:17989"/>
        <dbReference type="Rhea" id="RHEA-COMP:9863"/>
        <dbReference type="Rhea" id="RHEA-COMP:11604"/>
        <dbReference type="ChEBI" id="CHEBI:15378"/>
        <dbReference type="ChEBI" id="CHEBI:29999"/>
        <dbReference type="ChEBI" id="CHEBI:30616"/>
        <dbReference type="ChEBI" id="CHEBI:83421"/>
        <dbReference type="ChEBI" id="CHEBI:456216"/>
        <dbReference type="EC" id="2.7.11.1"/>
    </reaction>
    <physiologicalReaction direction="left-to-right" evidence="10">
        <dbReference type="Rhea" id="RHEA:17990"/>
    </physiologicalReaction>
</comment>
<keyword evidence="2" id="KW-0723">Serine/threonine-protein kinase</keyword>
<feature type="compositionally biased region" description="Basic and acidic residues" evidence="11">
    <location>
        <begin position="1199"/>
        <end position="1217"/>
    </location>
</feature>
<dbReference type="STRING" id="94643.A0A2A9M7F2"/>
<feature type="compositionally biased region" description="Low complexity" evidence="11">
    <location>
        <begin position="496"/>
        <end position="509"/>
    </location>
</feature>
<accession>A0A2A9M7F2</accession>
<feature type="compositionally biased region" description="Low complexity" evidence="11">
    <location>
        <begin position="1474"/>
        <end position="1507"/>
    </location>
</feature>
<feature type="region of interest" description="Disordered" evidence="11">
    <location>
        <begin position="1761"/>
        <end position="1796"/>
    </location>
</feature>
<organism evidence="14 15">
    <name type="scientific">Besnoitia besnoiti</name>
    <name type="common">Apicomplexan protozoan</name>
    <dbReference type="NCBI Taxonomy" id="94643"/>
    <lineage>
        <taxon>Eukaryota</taxon>
        <taxon>Sar</taxon>
        <taxon>Alveolata</taxon>
        <taxon>Apicomplexa</taxon>
        <taxon>Conoidasida</taxon>
        <taxon>Coccidia</taxon>
        <taxon>Eucoccidiorida</taxon>
        <taxon>Eimeriorina</taxon>
        <taxon>Sarcocystidae</taxon>
        <taxon>Besnoitia</taxon>
    </lineage>
</organism>
<feature type="region of interest" description="Disordered" evidence="11">
    <location>
        <begin position="2961"/>
        <end position="3126"/>
    </location>
</feature>
<comment type="similarity">
    <text evidence="8">Belongs to the protein kinase superfamily. Ser/Thr protein kinase family. GCN2 subfamily.</text>
</comment>
<feature type="compositionally biased region" description="Basic and acidic residues" evidence="11">
    <location>
        <begin position="3245"/>
        <end position="3256"/>
    </location>
</feature>
<feature type="compositionally biased region" description="Basic and acidic residues" evidence="11">
    <location>
        <begin position="3885"/>
        <end position="3900"/>
    </location>
</feature>
<feature type="region of interest" description="Disordered" evidence="11">
    <location>
        <begin position="2870"/>
        <end position="2937"/>
    </location>
</feature>
<keyword evidence="5 14" id="KW-0418">Kinase</keyword>
<feature type="compositionally biased region" description="Basic residues" evidence="11">
    <location>
        <begin position="3527"/>
        <end position="3545"/>
    </location>
</feature>
<feature type="compositionally biased region" description="Basic residues" evidence="11">
    <location>
        <begin position="1298"/>
        <end position="1316"/>
    </location>
</feature>
<dbReference type="InterPro" id="IPR011009">
    <property type="entry name" value="Kinase-like_dom_sf"/>
</dbReference>
<feature type="compositionally biased region" description="Polar residues" evidence="11">
    <location>
        <begin position="2563"/>
        <end position="2573"/>
    </location>
</feature>
<feature type="region of interest" description="Disordered" evidence="11">
    <location>
        <begin position="352"/>
        <end position="542"/>
    </location>
</feature>
<feature type="compositionally biased region" description="Basic residues" evidence="11">
    <location>
        <begin position="1590"/>
        <end position="1604"/>
    </location>
</feature>
<feature type="region of interest" description="Disordered" evidence="11">
    <location>
        <begin position="916"/>
        <end position="1114"/>
    </location>
</feature>
<evidence type="ECO:0000313" key="15">
    <source>
        <dbReference type="Proteomes" id="UP000224006"/>
    </source>
</evidence>
<feature type="compositionally biased region" description="Basic and acidic residues" evidence="11">
    <location>
        <begin position="2210"/>
        <end position="2222"/>
    </location>
</feature>
<dbReference type="GO" id="GO:0017148">
    <property type="term" value="P:negative regulation of translation"/>
    <property type="evidence" value="ECO:0007669"/>
    <property type="project" value="UniProtKB-KW"/>
</dbReference>
<feature type="region of interest" description="Disordered" evidence="11">
    <location>
        <begin position="1"/>
        <end position="26"/>
    </location>
</feature>
<dbReference type="Gene3D" id="1.10.510.10">
    <property type="entry name" value="Transferase(Phosphotransferase) domain 1"/>
    <property type="match status" value="1"/>
</dbReference>
<feature type="region of interest" description="Disordered" evidence="11">
    <location>
        <begin position="1903"/>
        <end position="2073"/>
    </location>
</feature>
<feature type="compositionally biased region" description="Basic and acidic residues" evidence="11">
    <location>
        <begin position="3708"/>
        <end position="3718"/>
    </location>
</feature>
<feature type="compositionally biased region" description="Low complexity" evidence="11">
    <location>
        <begin position="3006"/>
        <end position="3023"/>
    </location>
</feature>
<feature type="compositionally biased region" description="Low complexity" evidence="11">
    <location>
        <begin position="81"/>
        <end position="100"/>
    </location>
</feature>
<keyword evidence="3" id="KW-0808">Transferase</keyword>
<dbReference type="PANTHER" id="PTHR11042">
    <property type="entry name" value="EUKARYOTIC TRANSLATION INITIATION FACTOR 2-ALPHA KINASE EIF2-ALPHA KINASE -RELATED"/>
    <property type="match status" value="1"/>
</dbReference>
<dbReference type="GeneID" id="40313239"/>
<evidence type="ECO:0000256" key="5">
    <source>
        <dbReference type="ARBA" id="ARBA00022777"/>
    </source>
</evidence>
<dbReference type="PANTHER" id="PTHR11042:SF160">
    <property type="entry name" value="EUKARYOTIC TRANSLATION INITIATION FACTOR 2-ALPHA KINASE 1"/>
    <property type="match status" value="1"/>
</dbReference>
<feature type="compositionally biased region" description="Low complexity" evidence="11">
    <location>
        <begin position="2735"/>
        <end position="2769"/>
    </location>
</feature>
<feature type="compositionally biased region" description="Basic and acidic residues" evidence="11">
    <location>
        <begin position="2892"/>
        <end position="2916"/>
    </location>
</feature>
<evidence type="ECO:0000256" key="10">
    <source>
        <dbReference type="ARBA" id="ARBA00048977"/>
    </source>
</evidence>
<feature type="region of interest" description="Disordered" evidence="11">
    <location>
        <begin position="1435"/>
        <end position="1507"/>
    </location>
</feature>
<name>A0A2A9M7F2_BESBE</name>
<feature type="domain" description="Protein kinase" evidence="13">
    <location>
        <begin position="3931"/>
        <end position="4293"/>
    </location>
</feature>
<comment type="caution">
    <text evidence="14">The sequence shown here is derived from an EMBL/GenBank/DDBJ whole genome shotgun (WGS) entry which is preliminary data.</text>
</comment>
<dbReference type="GO" id="GO:0005634">
    <property type="term" value="C:nucleus"/>
    <property type="evidence" value="ECO:0007669"/>
    <property type="project" value="TreeGrafter"/>
</dbReference>
<dbReference type="RefSeq" id="XP_029217123.1">
    <property type="nucleotide sequence ID" value="XM_029366663.1"/>
</dbReference>
<feature type="compositionally biased region" description="Low complexity" evidence="11">
    <location>
        <begin position="651"/>
        <end position="665"/>
    </location>
</feature>
<feature type="compositionally biased region" description="Polar residues" evidence="11">
    <location>
        <begin position="3559"/>
        <end position="3577"/>
    </location>
</feature>
<feature type="region of interest" description="Disordered" evidence="11">
    <location>
        <begin position="2210"/>
        <end position="2233"/>
    </location>
</feature>
<keyword evidence="12" id="KW-1133">Transmembrane helix</keyword>
<feature type="compositionally biased region" description="Basic and acidic residues" evidence="11">
    <location>
        <begin position="2013"/>
        <end position="2029"/>
    </location>
</feature>
<evidence type="ECO:0000256" key="3">
    <source>
        <dbReference type="ARBA" id="ARBA00022679"/>
    </source>
</evidence>
<feature type="compositionally biased region" description="Low complexity" evidence="11">
    <location>
        <begin position="1084"/>
        <end position="1095"/>
    </location>
</feature>
<evidence type="ECO:0000259" key="13">
    <source>
        <dbReference type="PROSITE" id="PS50011"/>
    </source>
</evidence>
<keyword evidence="7" id="KW-0652">Protein synthesis inhibitor</keyword>
<feature type="region of interest" description="Disordered" evidence="11">
    <location>
        <begin position="2112"/>
        <end position="2137"/>
    </location>
</feature>
<reference evidence="14 15" key="1">
    <citation type="submission" date="2017-09" db="EMBL/GenBank/DDBJ databases">
        <title>Genome sequencing of Besnoitia besnoiti strain Bb-Ger1.</title>
        <authorList>
            <person name="Schares G."/>
            <person name="Venepally P."/>
            <person name="Lorenzi H.A."/>
        </authorList>
    </citation>
    <scope>NUCLEOTIDE SEQUENCE [LARGE SCALE GENOMIC DNA]</scope>
    <source>
        <strain evidence="14 15">Bb-Ger1</strain>
    </source>
</reference>
<feature type="compositionally biased region" description="Low complexity" evidence="11">
    <location>
        <begin position="3723"/>
        <end position="3746"/>
    </location>
</feature>